<dbReference type="EMBL" id="LYUD01000018">
    <property type="protein sequence ID" value="OAZ76282.1"/>
    <property type="molecule type" value="Genomic_DNA"/>
</dbReference>
<comment type="caution">
    <text evidence="1">The sequence shown here is derived from an EMBL/GenBank/DDBJ whole genome shotgun (WGS) entry which is preliminary data.</text>
</comment>
<name>A0A1A0DNL8_ACEPA</name>
<sequence length="145" mass="16329">MDDGLVVSQTVGLEVELRAGGLWPAGDLTQMRLQVGLAIDGLAIPGQRVVKVHNQRHHRCFFRARRRVALRQINRDRLRLQRDGDDQHDQQHQHHVNQRRGVDVDNAFIFRCALRANIHAHGLCSPPQDGVACCATRPLPISAFP</sequence>
<protein>
    <submittedName>
        <fullName evidence="1">Uncharacterized protein</fullName>
    </submittedName>
</protein>
<gene>
    <name evidence="1" type="ORF">SRCM100623_00266</name>
</gene>
<accession>A0A1A0DNL8</accession>
<evidence type="ECO:0000313" key="1">
    <source>
        <dbReference type="EMBL" id="OAZ76282.1"/>
    </source>
</evidence>
<reference evidence="1 2" key="1">
    <citation type="submission" date="2016-05" db="EMBL/GenBank/DDBJ databases">
        <title>Genome sequencing of Acetobacter pasteurianus strain SRCM100623.</title>
        <authorList>
            <person name="Song Y.R."/>
        </authorList>
    </citation>
    <scope>NUCLEOTIDE SEQUENCE [LARGE SCALE GENOMIC DNA]</scope>
    <source>
        <strain evidence="1 2">SRCM100623</strain>
    </source>
</reference>
<evidence type="ECO:0000313" key="2">
    <source>
        <dbReference type="Proteomes" id="UP000093796"/>
    </source>
</evidence>
<proteinExistence type="predicted"/>
<dbReference type="Proteomes" id="UP000093796">
    <property type="component" value="Unassembled WGS sequence"/>
</dbReference>
<organism evidence="1 2">
    <name type="scientific">Acetobacter pasteurianus</name>
    <name type="common">Acetobacter turbidans</name>
    <dbReference type="NCBI Taxonomy" id="438"/>
    <lineage>
        <taxon>Bacteria</taxon>
        <taxon>Pseudomonadati</taxon>
        <taxon>Pseudomonadota</taxon>
        <taxon>Alphaproteobacteria</taxon>
        <taxon>Acetobacterales</taxon>
        <taxon>Acetobacteraceae</taxon>
        <taxon>Acetobacter</taxon>
    </lineage>
</organism>
<dbReference type="AlphaFoldDB" id="A0A1A0DNL8"/>